<accession>A0A495JLN2</accession>
<keyword evidence="2" id="KW-1185">Reference proteome</keyword>
<dbReference type="EMBL" id="RBKT01000001">
    <property type="protein sequence ID" value="RKR89823.1"/>
    <property type="molecule type" value="Genomic_DNA"/>
</dbReference>
<gene>
    <name evidence="1" type="ORF">BDK92_4182</name>
</gene>
<proteinExistence type="predicted"/>
<dbReference type="AlphaFoldDB" id="A0A495JLN2"/>
<evidence type="ECO:0000313" key="1">
    <source>
        <dbReference type="EMBL" id="RKR89823.1"/>
    </source>
</evidence>
<name>A0A495JLN2_9ACTN</name>
<dbReference type="Proteomes" id="UP000277671">
    <property type="component" value="Unassembled WGS sequence"/>
</dbReference>
<comment type="caution">
    <text evidence="1">The sequence shown here is derived from an EMBL/GenBank/DDBJ whole genome shotgun (WGS) entry which is preliminary data.</text>
</comment>
<sequence>MESSGVVRRIRRVAEEAVAAAAAGDAAAYERAATELAARNPEQVGLVLGGVVRMLLEEGHPDGLDSDDLQVVLKRCAGDALGWFPELDPTVLVLLLTAALGVHPSEEEAPPVEPAAMARHAPLLVADLLAVTGRPLADYLDAALAEIFIVQTMELP</sequence>
<organism evidence="1 2">
    <name type="scientific">Micromonospora pisi</name>
    <dbReference type="NCBI Taxonomy" id="589240"/>
    <lineage>
        <taxon>Bacteria</taxon>
        <taxon>Bacillati</taxon>
        <taxon>Actinomycetota</taxon>
        <taxon>Actinomycetes</taxon>
        <taxon>Micromonosporales</taxon>
        <taxon>Micromonosporaceae</taxon>
        <taxon>Micromonospora</taxon>
    </lineage>
</organism>
<protein>
    <submittedName>
        <fullName evidence="1">Uncharacterized protein</fullName>
    </submittedName>
</protein>
<reference evidence="1 2" key="1">
    <citation type="submission" date="2018-10" db="EMBL/GenBank/DDBJ databases">
        <title>Sequencing the genomes of 1000 actinobacteria strains.</title>
        <authorList>
            <person name="Klenk H.-P."/>
        </authorList>
    </citation>
    <scope>NUCLEOTIDE SEQUENCE [LARGE SCALE GENOMIC DNA]</scope>
    <source>
        <strain evidence="1 2">DSM 45175</strain>
    </source>
</reference>
<evidence type="ECO:0000313" key="2">
    <source>
        <dbReference type="Proteomes" id="UP000277671"/>
    </source>
</evidence>